<dbReference type="EMBL" id="SKFG01000023">
    <property type="protein sequence ID" value="TCZ75063.1"/>
    <property type="molecule type" value="Genomic_DNA"/>
</dbReference>
<dbReference type="Proteomes" id="UP000295418">
    <property type="component" value="Unassembled WGS sequence"/>
</dbReference>
<dbReference type="InterPro" id="IPR043502">
    <property type="entry name" value="DNA/RNA_pol_sf"/>
</dbReference>
<protein>
    <recommendedName>
        <fullName evidence="1">Reverse transcriptase domain-containing protein</fullName>
    </recommendedName>
</protein>
<keyword evidence="3" id="KW-1185">Reference proteome</keyword>
<gene>
    <name evidence="2" type="ORF">E0485_18920</name>
</gene>
<dbReference type="AlphaFoldDB" id="A0A4R4E7Z1"/>
<dbReference type="OrthoDB" id="9793236at2"/>
<reference evidence="2 3" key="1">
    <citation type="submission" date="2019-03" db="EMBL/GenBank/DDBJ databases">
        <authorList>
            <person name="Kim M.K.M."/>
        </authorList>
    </citation>
    <scope>NUCLEOTIDE SEQUENCE [LARGE SCALE GENOMIC DNA]</scope>
    <source>
        <strain evidence="2 3">18JY21-1</strain>
    </source>
</reference>
<feature type="domain" description="Reverse transcriptase" evidence="1">
    <location>
        <begin position="80"/>
        <end position="303"/>
    </location>
</feature>
<comment type="caution">
    <text evidence="2">The sequence shown here is derived from an EMBL/GenBank/DDBJ whole genome shotgun (WGS) entry which is preliminary data.</text>
</comment>
<evidence type="ECO:0000313" key="2">
    <source>
        <dbReference type="EMBL" id="TCZ75063.1"/>
    </source>
</evidence>
<dbReference type="CDD" id="cd01651">
    <property type="entry name" value="RT_G2_intron"/>
    <property type="match status" value="1"/>
</dbReference>
<dbReference type="SUPFAM" id="SSF56672">
    <property type="entry name" value="DNA/RNA polymerases"/>
    <property type="match status" value="1"/>
</dbReference>
<dbReference type="Pfam" id="PF00078">
    <property type="entry name" value="RVT_1"/>
    <property type="match status" value="1"/>
</dbReference>
<dbReference type="PANTHER" id="PTHR34047">
    <property type="entry name" value="NUCLEAR INTRON MATURASE 1, MITOCHONDRIAL-RELATED"/>
    <property type="match status" value="1"/>
</dbReference>
<dbReference type="InterPro" id="IPR051083">
    <property type="entry name" value="GrpII_Intron_Splice-Mob/Def"/>
</dbReference>
<sequence>MPLKTCMQVLLLLFEDFYKLFLYMRSFMSLFELFKVKMDKDNLKIFYNTKIAHKASAGIDKINRTTFERENIFNENIDIIHRKSLKGTYKFSPYMEKLILKGRDKNPRVISIPTIRDKITLGILKDILSFKYSSELSNKLTHSIVEDIKNAVSNKNYQYFIKLDIKGFYDHINRTILLDKIKKKIKRKELLQLLQDAIENPTKANLAKQKAVSTKLGIPQGISISNILANIYLNSLDKKFERFKNISYFRYVDDILILCNRNNVERIYRLIDMELIDKLQLGLNEKEDKGDIKSGFDYLGYRFTLINKTKMKYGFTVQDKNRMKLENSLIRIFSEYKGNENSEVFIWKINLRITGFIIDQNKYGWLFFYSQIDDISVLYHLDSLIEKLCVKHNIHEELQKNIKKFVKAYHEIIKTRGNSSYIPKARDFTAAEQRRILQNIFGYKQQLIDQMNDEEILKLFRTKLFLSVKDLEKDVQTFS</sequence>
<dbReference type="InterPro" id="IPR000477">
    <property type="entry name" value="RT_dom"/>
</dbReference>
<organism evidence="2 3">
    <name type="scientific">Paenibacillus albiflavus</name>
    <dbReference type="NCBI Taxonomy" id="2545760"/>
    <lineage>
        <taxon>Bacteria</taxon>
        <taxon>Bacillati</taxon>
        <taxon>Bacillota</taxon>
        <taxon>Bacilli</taxon>
        <taxon>Bacillales</taxon>
        <taxon>Paenibacillaceae</taxon>
        <taxon>Paenibacillus</taxon>
    </lineage>
</organism>
<dbReference type="PANTHER" id="PTHR34047:SF8">
    <property type="entry name" value="PROTEIN YKFC"/>
    <property type="match status" value="1"/>
</dbReference>
<evidence type="ECO:0000259" key="1">
    <source>
        <dbReference type="PROSITE" id="PS50878"/>
    </source>
</evidence>
<accession>A0A4R4E7Z1</accession>
<dbReference type="PROSITE" id="PS50878">
    <property type="entry name" value="RT_POL"/>
    <property type="match status" value="1"/>
</dbReference>
<evidence type="ECO:0000313" key="3">
    <source>
        <dbReference type="Proteomes" id="UP000295418"/>
    </source>
</evidence>
<name>A0A4R4E7Z1_9BACL</name>
<proteinExistence type="predicted"/>